<evidence type="ECO:0000313" key="4">
    <source>
        <dbReference type="Proteomes" id="UP000199355"/>
    </source>
</evidence>
<name>A0A1G7J6U2_9BACT</name>
<evidence type="ECO:0000256" key="1">
    <source>
        <dbReference type="SAM" id="Coils"/>
    </source>
</evidence>
<sequence>MPFFTIITATYNAAATLPRLLDSLSEQTCRDFELIIQDGASTDDTVAVAESYRDKLPALSLASEPDTGIYDAWNKALGRIRGAWVLFLGADDRLAAADVLENVVAALDAQPTENADGLLFASGGVAVTTAADIPLRYIPSRTIGAVRSLRAAAMPVPFPGLFVRSSLLTLHRFDASLRIAGDYEFLCQTWREDSQSLRLPFLVTNMTTGGLSSQQAYAAFGVKETIDAADRHYGNAWTPKRRRDYRLTRILSALYTFLPHSAPWIHNALRRIRNKSSLPVWQRRHAEPLPLFSPKQVPIFIISFNRLVCLHRLINWLEENGLTNIIIVDNASTYPPLLEYLDSLPYRVVRLPENKGHLAVWQCGLFSDILDHQYFVVTDPDVLPDEACPEDAILCFYNQLMAYPPITKCGFSLRLDDIPFEYPLREPVLEMEGRYWQSPLPDGSGFFAPIDTTFALYRPGIKPDEPRWFKGIRLAPPYVARHLPWYELTADDESRFYTNCIKTQSSFWSAADNATLKKENLALRAKINELEHQVDLLSKSLKNQAVMLCYNSLRSLKKKIFHEKH</sequence>
<dbReference type="InterPro" id="IPR001173">
    <property type="entry name" value="Glyco_trans_2-like"/>
</dbReference>
<dbReference type="EMBL" id="FNBX01000002">
    <property type="protein sequence ID" value="SDF20702.1"/>
    <property type="molecule type" value="Genomic_DNA"/>
</dbReference>
<proteinExistence type="predicted"/>
<keyword evidence="3" id="KW-0808">Transferase</keyword>
<evidence type="ECO:0000313" key="3">
    <source>
        <dbReference type="EMBL" id="SDF20702.1"/>
    </source>
</evidence>
<dbReference type="Proteomes" id="UP000199355">
    <property type="component" value="Unassembled WGS sequence"/>
</dbReference>
<feature type="coiled-coil region" evidence="1">
    <location>
        <begin position="513"/>
        <end position="540"/>
    </location>
</feature>
<dbReference type="CDD" id="cd06433">
    <property type="entry name" value="GT_2_WfgS_like"/>
    <property type="match status" value="1"/>
</dbReference>
<dbReference type="OrthoDB" id="433681at2"/>
<gene>
    <name evidence="3" type="ORF">SAMN05192586_102210</name>
</gene>
<dbReference type="Pfam" id="PF00535">
    <property type="entry name" value="Glycos_transf_2"/>
    <property type="match status" value="2"/>
</dbReference>
<feature type="domain" description="Glycosyltransferase 2-like" evidence="2">
    <location>
        <begin position="5"/>
        <end position="126"/>
    </location>
</feature>
<protein>
    <submittedName>
        <fullName evidence="3">Glycosyl transferase family 2</fullName>
    </submittedName>
</protein>
<dbReference type="PANTHER" id="PTHR43685:SF2">
    <property type="entry name" value="GLYCOSYLTRANSFERASE 2-LIKE DOMAIN-CONTAINING PROTEIN"/>
    <property type="match status" value="1"/>
</dbReference>
<organism evidence="3 4">
    <name type="scientific">Desulfovibrio legallii</name>
    <dbReference type="NCBI Taxonomy" id="571438"/>
    <lineage>
        <taxon>Bacteria</taxon>
        <taxon>Pseudomonadati</taxon>
        <taxon>Thermodesulfobacteriota</taxon>
        <taxon>Desulfovibrionia</taxon>
        <taxon>Desulfovibrionales</taxon>
        <taxon>Desulfovibrionaceae</taxon>
        <taxon>Desulfovibrio</taxon>
    </lineage>
</organism>
<dbReference type="InterPro" id="IPR029044">
    <property type="entry name" value="Nucleotide-diphossugar_trans"/>
</dbReference>
<keyword evidence="4" id="KW-1185">Reference proteome</keyword>
<accession>A0A1G7J6U2</accession>
<dbReference type="STRING" id="571438.SAMN05192586_102210"/>
<dbReference type="PANTHER" id="PTHR43685">
    <property type="entry name" value="GLYCOSYLTRANSFERASE"/>
    <property type="match status" value="1"/>
</dbReference>
<reference evidence="4" key="1">
    <citation type="submission" date="2016-10" db="EMBL/GenBank/DDBJ databases">
        <authorList>
            <person name="Varghese N."/>
            <person name="Submissions S."/>
        </authorList>
    </citation>
    <scope>NUCLEOTIDE SEQUENCE [LARGE SCALE GENOMIC DNA]</scope>
    <source>
        <strain evidence="4">KHC7</strain>
    </source>
</reference>
<dbReference type="GO" id="GO:0016740">
    <property type="term" value="F:transferase activity"/>
    <property type="evidence" value="ECO:0007669"/>
    <property type="project" value="UniProtKB-KW"/>
</dbReference>
<dbReference type="AlphaFoldDB" id="A0A1G7J6U2"/>
<dbReference type="SUPFAM" id="SSF53448">
    <property type="entry name" value="Nucleotide-diphospho-sugar transferases"/>
    <property type="match status" value="2"/>
</dbReference>
<dbReference type="RefSeq" id="WP_092152748.1">
    <property type="nucleotide sequence ID" value="NZ_FNBX01000002.1"/>
</dbReference>
<keyword evidence="1" id="KW-0175">Coiled coil</keyword>
<feature type="domain" description="Glycosyltransferase 2-like" evidence="2">
    <location>
        <begin position="299"/>
        <end position="391"/>
    </location>
</feature>
<evidence type="ECO:0000259" key="2">
    <source>
        <dbReference type="Pfam" id="PF00535"/>
    </source>
</evidence>
<dbReference type="InterPro" id="IPR050834">
    <property type="entry name" value="Glycosyltransf_2"/>
</dbReference>
<dbReference type="Gene3D" id="3.90.550.10">
    <property type="entry name" value="Spore Coat Polysaccharide Biosynthesis Protein SpsA, Chain A"/>
    <property type="match status" value="1"/>
</dbReference>